<keyword evidence="4" id="KW-1185">Reference proteome</keyword>
<dbReference type="InterPro" id="IPR011836">
    <property type="entry name" value="YhdP"/>
</dbReference>
<evidence type="ECO:0000256" key="1">
    <source>
        <dbReference type="SAM" id="MobiDB-lite"/>
    </source>
</evidence>
<dbReference type="KEGG" id="dac:Daci_0849"/>
<dbReference type="EMBL" id="CP000884">
    <property type="protein sequence ID" value="ABX33495.1"/>
    <property type="molecule type" value="Genomic_DNA"/>
</dbReference>
<evidence type="ECO:0000313" key="4">
    <source>
        <dbReference type="Proteomes" id="UP000000784"/>
    </source>
</evidence>
<evidence type="ECO:0000313" key="3">
    <source>
        <dbReference type="EMBL" id="ABX33495.1"/>
    </source>
</evidence>
<feature type="compositionally biased region" description="Polar residues" evidence="1">
    <location>
        <begin position="1366"/>
        <end position="1384"/>
    </location>
</feature>
<dbReference type="PANTHER" id="PTHR38690">
    <property type="entry name" value="PROTEASE-RELATED"/>
    <property type="match status" value="1"/>
</dbReference>
<feature type="region of interest" description="Disordered" evidence="1">
    <location>
        <begin position="1344"/>
        <end position="1384"/>
    </location>
</feature>
<feature type="domain" description="YhdP central" evidence="2">
    <location>
        <begin position="26"/>
        <end position="1348"/>
    </location>
</feature>
<reference evidence="3 4" key="1">
    <citation type="journal article" date="2004" name="Appl. Environ. Microbiol.">
        <title>Mineralization of individual congeners of linear alkylbenzenesulfonate by defined pairs of heterotrophic bacteria.</title>
        <authorList>
            <person name="Schleheck D."/>
            <person name="Knepper T.P."/>
            <person name="Fischer K."/>
            <person name="Cook A.M."/>
        </authorList>
    </citation>
    <scope>NUCLEOTIDE SEQUENCE [LARGE SCALE GENOMIC DNA]</scope>
    <source>
        <strain evidence="4">DSM 14801 / SPH-1</strain>
    </source>
</reference>
<dbReference type="NCBIfam" id="TIGR02099">
    <property type="entry name" value="YhdP family protein"/>
    <property type="match status" value="1"/>
</dbReference>
<dbReference type="eggNOG" id="COG3164">
    <property type="taxonomic scope" value="Bacteria"/>
</dbReference>
<gene>
    <name evidence="3" type="ordered locus">Daci_0849</name>
</gene>
<dbReference type="Pfam" id="PF13116">
    <property type="entry name" value="YhdP"/>
    <property type="match status" value="1"/>
</dbReference>
<dbReference type="HOGENOM" id="CLU_003522_4_0_4"/>
<sequence length="1384" mass="149672">MPPMIEPKPHPTRLTRWMAGLARWSLGLVLAFWLVLGSVWGVLHGWIVPRIGEWRPQLESLASRTLGLPVRIGSITARSEGLVPRFELGDVVVEDPEHTADALRLPSVVVAVSARSLMRLGVEQIYIDRPELVVRRAADGRVFVAGIEISPSSGGDNAAADWLFSQTELALRGGSLLWVDEMRQAPPLALRDVDLVLRNKGWSHGMRLDATPPEGWGERFMLAGLFREPLLSTHEGNWQRWSGQAHAMFTQIDLSRLGQYMDTSDLRLQQGRGALRAWIDLRQGQPVGAMADVAVNALQLQWRENLEPLQLQALTGRLSVQHQDGWRFAAQNLEFSTGDGLHWPAGNLRARYNPAGASTQGALGEQGEFQADGIDLAILAQLGQRLPLPEQLQRHLADMAPTGQLRQFQGSWRGPLQAVQQYKASGELQQLSIDGVASSEGPTKPGMPGIKGLNARFSLDQDGGQAQLEMEGTGQQPAALSFPGVFEEPEIPLHRLQASLRWQLRGQAISVQVPNLRFANDDTEGEARAQWHTGDGSDKHPRFPGVLDLQGQLRNADGTRVHRYLPLEIPADARHYVREAIHAGRASTVNFKVRGHLDHVPAEKPSQGEFHIAAKLHDVHYEYVPPHLLTHGEAPWPALVDLSGELVFDRSSMAVRNARGEFAGYPQLQMRDIQASIPNLGHTEVAVTAKGQGPLADMLGVVKTSALSALTGHVLDGSEATGAAQLALQLQLPIDHLDRSKVSGQVTLAGNSLQLDDQTPHLSQLRGVVKFSETGFSLAGLQARALGGELRADGGMQALARNAPATESSVKVRVQGTATAQGLREARELGWVADLARHAEGQSPYSLLLKVRRGTPEIQVQSSLQGMRINLPAPLGKAAESIQPLNVSHQLAPASFTSPDAPLRDQISVQLGDTGSVFYERDISGKHSRVLHGSILIGQEAGTASTSGQGVQAHVQLPLFNLDDWLALAPQSSGAKPEPADAADPAREYLPDRLTLRVKQLQAKGRQLHDVVAGISRDGGSWHSNLTSQELDGYVGFREGTDAQPEGQLVARLSRLTVPEAKSDRVDALFSEGPRQLPALQIVVDDMHLSGHALGRLEVEARNRPVPGNAAAREWQLSRFNIATPEATLTASGQWRLPQGQSEHPGRSQLQFQLDLRDVGKLLTRFDMPGVVGNGKGVLQGSAGWTGSPITPDFRSLSGSMHLDVQTGQFLKAEPGLAKLLSVLSLQALPRRLTLDFRDVFSNGFAFDFMRGDVQITDGVARTNNMQMKGVNAAVLMEGTADLVQETQNLHVVVVPEINAMTASLVATAINPVVGLGSFLAQVLLRGPLIAAATKEFRIDGSWDEPQVTALPRRRATTPSDPAANSPASTPSGATEPASSGENP</sequence>
<organism evidence="3 4">
    <name type="scientific">Delftia acidovorans (strain DSM 14801 / SPH-1)</name>
    <dbReference type="NCBI Taxonomy" id="398578"/>
    <lineage>
        <taxon>Bacteria</taxon>
        <taxon>Pseudomonadati</taxon>
        <taxon>Pseudomonadota</taxon>
        <taxon>Betaproteobacteria</taxon>
        <taxon>Burkholderiales</taxon>
        <taxon>Comamonadaceae</taxon>
        <taxon>Delftia</taxon>
    </lineage>
</organism>
<evidence type="ECO:0000259" key="2">
    <source>
        <dbReference type="Pfam" id="PF13116"/>
    </source>
</evidence>
<dbReference type="InterPro" id="IPR025263">
    <property type="entry name" value="YhdP_central"/>
</dbReference>
<protein>
    <recommendedName>
        <fullName evidence="2">YhdP central domain-containing protein</fullName>
    </recommendedName>
</protein>
<proteinExistence type="predicted"/>
<reference evidence="4" key="2">
    <citation type="submission" date="2007-11" db="EMBL/GenBank/DDBJ databases">
        <title>Complete sequence of Delftia acidovorans DSM 14801 / SPH-1.</title>
        <authorList>
            <person name="Copeland A."/>
            <person name="Lucas S."/>
            <person name="Lapidus A."/>
            <person name="Barry K."/>
            <person name="Glavina del Rio T."/>
            <person name="Dalin E."/>
            <person name="Tice H."/>
            <person name="Pitluck S."/>
            <person name="Lowry S."/>
            <person name="Clum A."/>
            <person name="Schmutz J."/>
            <person name="Larimer F."/>
            <person name="Land M."/>
            <person name="Hauser L."/>
            <person name="Kyrpides N."/>
            <person name="Kim E."/>
            <person name="Schleheck D."/>
            <person name="Richardson P."/>
        </authorList>
    </citation>
    <scope>NUCLEOTIDE SEQUENCE [LARGE SCALE GENOMIC DNA]</scope>
    <source>
        <strain evidence="4">DSM 14801 / SPH-1</strain>
    </source>
</reference>
<dbReference type="STRING" id="398578.Daci_0849"/>
<dbReference type="PANTHER" id="PTHR38690:SF1">
    <property type="entry name" value="PROTEASE"/>
    <property type="match status" value="1"/>
</dbReference>
<accession>A9BQ85</accession>
<dbReference type="Proteomes" id="UP000000784">
    <property type="component" value="Chromosome"/>
</dbReference>
<name>A9BQ85_DELAS</name>